<comment type="caution">
    <text evidence="2">The sequence shown here is derived from an EMBL/GenBank/DDBJ whole genome shotgun (WGS) entry which is preliminary data.</text>
</comment>
<dbReference type="AlphaFoldDB" id="A0A644ZIP6"/>
<reference evidence="2" key="1">
    <citation type="submission" date="2019-08" db="EMBL/GenBank/DDBJ databases">
        <authorList>
            <person name="Kucharzyk K."/>
            <person name="Murdoch R.W."/>
            <person name="Higgins S."/>
            <person name="Loffler F."/>
        </authorList>
    </citation>
    <scope>NUCLEOTIDE SEQUENCE</scope>
</reference>
<keyword evidence="1" id="KW-1133">Transmembrane helix</keyword>
<dbReference type="EMBL" id="VSSQ01009104">
    <property type="protein sequence ID" value="MPM40726.1"/>
    <property type="molecule type" value="Genomic_DNA"/>
</dbReference>
<evidence type="ECO:0000256" key="1">
    <source>
        <dbReference type="SAM" id="Phobius"/>
    </source>
</evidence>
<name>A0A644ZIP6_9ZZZZ</name>
<evidence type="ECO:0000313" key="2">
    <source>
        <dbReference type="EMBL" id="MPM40726.1"/>
    </source>
</evidence>
<protein>
    <submittedName>
        <fullName evidence="2">Uncharacterized protein</fullName>
    </submittedName>
</protein>
<keyword evidence="1" id="KW-0812">Transmembrane</keyword>
<sequence length="154" mass="17473">MSPKITIRVLLAHACKLKGFESCENTCFTFNKLWSVEIKSQRARDFDSPDCIDDIHQPIKIHFNVIIDWDIQELLNRIDRHFRASESIGMVHFVIIVAIIIIEIAISHNFRIGITRDTQESSCLCVGIHSTDDDRVAPSSLRPLLFSGTGVNPQ</sequence>
<organism evidence="2">
    <name type="scientific">bioreactor metagenome</name>
    <dbReference type="NCBI Taxonomy" id="1076179"/>
    <lineage>
        <taxon>unclassified sequences</taxon>
        <taxon>metagenomes</taxon>
        <taxon>ecological metagenomes</taxon>
    </lineage>
</organism>
<accession>A0A644ZIP6</accession>
<proteinExistence type="predicted"/>
<gene>
    <name evidence="2" type="ORF">SDC9_87374</name>
</gene>
<feature type="transmembrane region" description="Helical" evidence="1">
    <location>
        <begin position="87"/>
        <end position="106"/>
    </location>
</feature>
<keyword evidence="1" id="KW-0472">Membrane</keyword>